<dbReference type="GeneID" id="96738361"/>
<dbReference type="PANTHER" id="PTHR14097">
    <property type="entry name" value="OXIDOREDUCTASE HTATIP2"/>
    <property type="match status" value="1"/>
</dbReference>
<sequence>MNSKRSALLIGATGLVGAYVKEEILQNSDYAHLTTFVRNDTNKMHPKLTEVKIDFENMSVYKEHFKVDDLFICLGTTKKKAGTKERFRKVDYDYVVEAARLAKENGVTKIAVVSAIGADENSRFFYNQVKGEMEQAVSAVGITATYFFRPSLLLGDRNEFRLGERVGEVLGTAIQPLLRGKLQKYRSVHGQTVAKAMVRFLKDGRDGVHIVESNLIAKIGDL</sequence>
<dbReference type="PANTHER" id="PTHR14097:SF7">
    <property type="entry name" value="OXIDOREDUCTASE HTATIP2"/>
    <property type="match status" value="1"/>
</dbReference>
<protein>
    <recommendedName>
        <fullName evidence="1">NAD(P)-binding domain-containing protein</fullName>
    </recommendedName>
</protein>
<dbReference type="InterPro" id="IPR016040">
    <property type="entry name" value="NAD(P)-bd_dom"/>
</dbReference>
<dbReference type="Gene3D" id="3.40.50.720">
    <property type="entry name" value="NAD(P)-binding Rossmann-like Domain"/>
    <property type="match status" value="1"/>
</dbReference>
<accession>A0ABM6KHY6</accession>
<reference evidence="2 3" key="1">
    <citation type="submission" date="2017-04" db="EMBL/GenBank/DDBJ databases">
        <title>Complete Genome Sequence of the Bacillus horikoshii 20a strain from Cuatro Cienegas, Coahuila, Mexico.</title>
        <authorList>
            <person name="Zarza E."/>
            <person name="Alcaraz L.D."/>
            <person name="Aguilar-Salinas B."/>
            <person name="Islas A."/>
            <person name="Olmedo-Alvarez G."/>
        </authorList>
    </citation>
    <scope>NUCLEOTIDE SEQUENCE [LARGE SCALE GENOMIC DNA]</scope>
    <source>
        <strain evidence="2 3">20a</strain>
    </source>
</reference>
<evidence type="ECO:0000313" key="2">
    <source>
        <dbReference type="EMBL" id="ART75969.1"/>
    </source>
</evidence>
<dbReference type="RefSeq" id="WP_088017799.1">
    <property type="nucleotide sequence ID" value="NZ_CP020880.1"/>
</dbReference>
<dbReference type="SUPFAM" id="SSF51735">
    <property type="entry name" value="NAD(P)-binding Rossmann-fold domains"/>
    <property type="match status" value="1"/>
</dbReference>
<dbReference type="Proteomes" id="UP000195573">
    <property type="component" value="Chromosome"/>
</dbReference>
<name>A0ABM6KHY6_9BACI</name>
<dbReference type="EMBL" id="CP020880">
    <property type="protein sequence ID" value="ART75969.1"/>
    <property type="molecule type" value="Genomic_DNA"/>
</dbReference>
<dbReference type="InterPro" id="IPR036291">
    <property type="entry name" value="NAD(P)-bd_dom_sf"/>
</dbReference>
<evidence type="ECO:0000313" key="3">
    <source>
        <dbReference type="Proteomes" id="UP000195573"/>
    </source>
</evidence>
<dbReference type="CDD" id="cd05250">
    <property type="entry name" value="CC3_like_SDR_a"/>
    <property type="match status" value="1"/>
</dbReference>
<organism evidence="2 3">
    <name type="scientific">Sutcliffiella horikoshii</name>
    <dbReference type="NCBI Taxonomy" id="79883"/>
    <lineage>
        <taxon>Bacteria</taxon>
        <taxon>Bacillati</taxon>
        <taxon>Bacillota</taxon>
        <taxon>Bacilli</taxon>
        <taxon>Bacillales</taxon>
        <taxon>Bacillaceae</taxon>
        <taxon>Sutcliffiella</taxon>
    </lineage>
</organism>
<proteinExistence type="predicted"/>
<feature type="domain" description="NAD(P)-binding" evidence="1">
    <location>
        <begin position="11"/>
        <end position="166"/>
    </location>
</feature>
<dbReference type="Pfam" id="PF13460">
    <property type="entry name" value="NAD_binding_10"/>
    <property type="match status" value="1"/>
</dbReference>
<keyword evidence="3" id="KW-1185">Reference proteome</keyword>
<evidence type="ECO:0000259" key="1">
    <source>
        <dbReference type="Pfam" id="PF13460"/>
    </source>
</evidence>
<gene>
    <name evidence="2" type="ORF">B4U37_07970</name>
</gene>